<feature type="domain" description="Tyrosine--tRNA ligase SYY-like C-terminal" evidence="11">
    <location>
        <begin position="396"/>
        <end position="461"/>
    </location>
</feature>
<organism evidence="12 13">
    <name type="scientific">Bemisia tabaci</name>
    <name type="common">Sweetpotato whitefly</name>
    <name type="synonym">Aleurodes tabaci</name>
    <dbReference type="NCBI Taxonomy" id="7038"/>
    <lineage>
        <taxon>Eukaryota</taxon>
        <taxon>Metazoa</taxon>
        <taxon>Ecdysozoa</taxon>
        <taxon>Arthropoda</taxon>
        <taxon>Hexapoda</taxon>
        <taxon>Insecta</taxon>
        <taxon>Pterygota</taxon>
        <taxon>Neoptera</taxon>
        <taxon>Paraneoptera</taxon>
        <taxon>Hemiptera</taxon>
        <taxon>Sternorrhyncha</taxon>
        <taxon>Aleyrodoidea</taxon>
        <taxon>Aleyrodidae</taxon>
        <taxon>Aleyrodinae</taxon>
        <taxon>Bemisia</taxon>
    </lineage>
</organism>
<protein>
    <recommendedName>
        <fullName evidence="1 10">Tyrosine--tRNA ligase</fullName>
        <ecNumber evidence="1 10">6.1.1.1</ecNumber>
    </recommendedName>
    <alternativeName>
        <fullName evidence="8 10">Tyrosyl-tRNA synthetase</fullName>
    </alternativeName>
</protein>
<evidence type="ECO:0000256" key="4">
    <source>
        <dbReference type="ARBA" id="ARBA00022840"/>
    </source>
</evidence>
<keyword evidence="3 10" id="KW-0547">Nucleotide-binding</keyword>
<keyword evidence="13" id="KW-1185">Reference proteome</keyword>
<dbReference type="Pfam" id="PF22421">
    <property type="entry name" value="SYY_C-terminal"/>
    <property type="match status" value="1"/>
</dbReference>
<evidence type="ECO:0000313" key="13">
    <source>
        <dbReference type="Proteomes" id="UP001152759"/>
    </source>
</evidence>
<dbReference type="KEGG" id="btab:109035953"/>
<keyword evidence="7 10" id="KW-0030">Aminoacyl-tRNA synthetase</keyword>
<evidence type="ECO:0000256" key="6">
    <source>
        <dbReference type="ARBA" id="ARBA00022917"/>
    </source>
</evidence>
<evidence type="ECO:0000256" key="9">
    <source>
        <dbReference type="ARBA" id="ARBA00048248"/>
    </source>
</evidence>
<dbReference type="CDD" id="cd00805">
    <property type="entry name" value="TyrRS_core"/>
    <property type="match status" value="1"/>
</dbReference>
<dbReference type="FunFam" id="1.10.240.10:FF:000001">
    <property type="entry name" value="Tyrosine--tRNA ligase"/>
    <property type="match status" value="1"/>
</dbReference>
<keyword evidence="5" id="KW-0694">RNA-binding</keyword>
<evidence type="ECO:0000256" key="3">
    <source>
        <dbReference type="ARBA" id="ARBA00022741"/>
    </source>
</evidence>
<dbReference type="InterPro" id="IPR036986">
    <property type="entry name" value="S4_RNA-bd_sf"/>
</dbReference>
<evidence type="ECO:0000259" key="11">
    <source>
        <dbReference type="Pfam" id="PF22421"/>
    </source>
</evidence>
<gene>
    <name evidence="12" type="ORF">BEMITA_LOCUS4486</name>
</gene>
<dbReference type="Pfam" id="PF00579">
    <property type="entry name" value="tRNA-synt_1b"/>
    <property type="match status" value="1"/>
</dbReference>
<comment type="similarity">
    <text evidence="10">Belongs to the class-I aminoacyl-tRNA synthetase family.</text>
</comment>
<proteinExistence type="inferred from homology"/>
<dbReference type="GO" id="GO:0005829">
    <property type="term" value="C:cytosol"/>
    <property type="evidence" value="ECO:0007669"/>
    <property type="project" value="TreeGrafter"/>
</dbReference>
<dbReference type="InterPro" id="IPR024088">
    <property type="entry name" value="Tyr-tRNA-ligase_bac-type"/>
</dbReference>
<dbReference type="InterPro" id="IPR002305">
    <property type="entry name" value="aa-tRNA-synth_Ic"/>
</dbReference>
<dbReference type="InterPro" id="IPR014729">
    <property type="entry name" value="Rossmann-like_a/b/a_fold"/>
</dbReference>
<dbReference type="InterPro" id="IPR001412">
    <property type="entry name" value="aa-tRNA-synth_I_CS"/>
</dbReference>
<dbReference type="GO" id="GO:0004831">
    <property type="term" value="F:tyrosine-tRNA ligase activity"/>
    <property type="evidence" value="ECO:0007669"/>
    <property type="project" value="UniProtKB-EC"/>
</dbReference>
<keyword evidence="6 10" id="KW-0648">Protein biosynthesis</keyword>
<dbReference type="InterPro" id="IPR024107">
    <property type="entry name" value="Tyr-tRNA-ligase_bac_1"/>
</dbReference>
<dbReference type="AlphaFoldDB" id="A0A9P0F280"/>
<keyword evidence="4 10" id="KW-0067">ATP-binding</keyword>
<dbReference type="HAMAP" id="MF_02006">
    <property type="entry name" value="Tyr_tRNA_synth_type1"/>
    <property type="match status" value="1"/>
</dbReference>
<keyword evidence="2 10" id="KW-0436">Ligase</keyword>
<dbReference type="Gene3D" id="3.10.290.10">
    <property type="entry name" value="RNA-binding S4 domain"/>
    <property type="match status" value="1"/>
</dbReference>
<dbReference type="Gene3D" id="3.40.50.620">
    <property type="entry name" value="HUPs"/>
    <property type="match status" value="1"/>
</dbReference>
<evidence type="ECO:0000256" key="10">
    <source>
        <dbReference type="RuleBase" id="RU361234"/>
    </source>
</evidence>
<dbReference type="InterPro" id="IPR054608">
    <property type="entry name" value="SYY-like_C"/>
</dbReference>
<dbReference type="SUPFAM" id="SSF55174">
    <property type="entry name" value="Alpha-L RNA-binding motif"/>
    <property type="match status" value="1"/>
</dbReference>
<dbReference type="PANTHER" id="PTHR11766:SF0">
    <property type="entry name" value="TYROSINE--TRNA LIGASE, MITOCHONDRIAL"/>
    <property type="match status" value="1"/>
</dbReference>
<dbReference type="PANTHER" id="PTHR11766">
    <property type="entry name" value="TYROSYL-TRNA SYNTHETASE"/>
    <property type="match status" value="1"/>
</dbReference>
<dbReference type="GO" id="GO:0005739">
    <property type="term" value="C:mitochondrion"/>
    <property type="evidence" value="ECO:0007669"/>
    <property type="project" value="TreeGrafter"/>
</dbReference>
<dbReference type="Proteomes" id="UP001152759">
    <property type="component" value="Chromosome 2"/>
</dbReference>
<dbReference type="GO" id="GO:0003723">
    <property type="term" value="F:RNA binding"/>
    <property type="evidence" value="ECO:0007669"/>
    <property type="project" value="UniProtKB-KW"/>
</dbReference>
<dbReference type="PROSITE" id="PS00178">
    <property type="entry name" value="AA_TRNA_LIGASE_I"/>
    <property type="match status" value="1"/>
</dbReference>
<comment type="catalytic activity">
    <reaction evidence="9 10">
        <text>tRNA(Tyr) + L-tyrosine + ATP = L-tyrosyl-tRNA(Tyr) + AMP + diphosphate + H(+)</text>
        <dbReference type="Rhea" id="RHEA:10220"/>
        <dbReference type="Rhea" id="RHEA-COMP:9706"/>
        <dbReference type="Rhea" id="RHEA-COMP:9707"/>
        <dbReference type="ChEBI" id="CHEBI:15378"/>
        <dbReference type="ChEBI" id="CHEBI:30616"/>
        <dbReference type="ChEBI" id="CHEBI:33019"/>
        <dbReference type="ChEBI" id="CHEBI:58315"/>
        <dbReference type="ChEBI" id="CHEBI:78442"/>
        <dbReference type="ChEBI" id="CHEBI:78536"/>
        <dbReference type="ChEBI" id="CHEBI:456215"/>
        <dbReference type="EC" id="6.1.1.1"/>
    </reaction>
</comment>
<name>A0A9P0F280_BEMTA</name>
<dbReference type="NCBIfam" id="TIGR00234">
    <property type="entry name" value="tyrS"/>
    <property type="match status" value="1"/>
</dbReference>
<dbReference type="SUPFAM" id="SSF52374">
    <property type="entry name" value="Nucleotidylyl transferase"/>
    <property type="match status" value="1"/>
</dbReference>
<evidence type="ECO:0000256" key="7">
    <source>
        <dbReference type="ARBA" id="ARBA00023146"/>
    </source>
</evidence>
<dbReference type="FunFam" id="3.40.50.620:FF:000107">
    <property type="entry name" value="Tyrosine--tRNA ligase"/>
    <property type="match status" value="1"/>
</dbReference>
<evidence type="ECO:0000256" key="5">
    <source>
        <dbReference type="ARBA" id="ARBA00022884"/>
    </source>
</evidence>
<dbReference type="PRINTS" id="PR01040">
    <property type="entry name" value="TRNASYNTHTYR"/>
</dbReference>
<sequence>MIIRKLSRFRLETVLFQNHRKYSNRNVLKLRERGLIEDLFPNTPVAVHEAIDLLVGKPQTVYAGFDPTAESLHIGNLLIICSLIHWQRAGHFPIALLGGATAQIGDPSGKTKDRDEAALYILEENTDGIKRNIQTVFANHEKYFWEKKAKAERLQPLQIVNNSKWYESMNVVDFIGHVGRQFRMGTMLRRESVQTRLDSEVGMSFTEFTYQIFQAYDWLHLYRKYNCRFQIGGSDQMGNIVSGHHLIDRFEKASVFGVTVPLVKTTHGDKLGKTAGNAVWLNPKMSSPFEMYQHFTRTTDNDVEILLKCFTFNSDAEIDAIVREHKNTPSKRTAQKKLAEDVTLLVHGEAGLKSALEATEALYSGTIESLSRLSADDVTRIFKDATVKEIFLKPGITVLDLSLEIPCFKSQGDAIRKIEAGGLYLNHQRITNFNEIITPSIHILPNKLSLIRSGKKNYYIVKWIL</sequence>
<evidence type="ECO:0000256" key="1">
    <source>
        <dbReference type="ARBA" id="ARBA00013160"/>
    </source>
</evidence>
<evidence type="ECO:0000256" key="2">
    <source>
        <dbReference type="ARBA" id="ARBA00022598"/>
    </source>
</evidence>
<accession>A0A9P0F280</accession>
<reference evidence="12" key="1">
    <citation type="submission" date="2021-12" db="EMBL/GenBank/DDBJ databases">
        <authorList>
            <person name="King R."/>
        </authorList>
    </citation>
    <scope>NUCLEOTIDE SEQUENCE</scope>
</reference>
<dbReference type="InterPro" id="IPR002307">
    <property type="entry name" value="Tyr-tRNA-ligase"/>
</dbReference>
<dbReference type="GO" id="GO:0005524">
    <property type="term" value="F:ATP binding"/>
    <property type="evidence" value="ECO:0007669"/>
    <property type="project" value="UniProtKB-KW"/>
</dbReference>
<evidence type="ECO:0000256" key="8">
    <source>
        <dbReference type="ARBA" id="ARBA00033323"/>
    </source>
</evidence>
<dbReference type="GO" id="GO:0006437">
    <property type="term" value="P:tyrosyl-tRNA aminoacylation"/>
    <property type="evidence" value="ECO:0007669"/>
    <property type="project" value="InterPro"/>
</dbReference>
<dbReference type="EC" id="6.1.1.1" evidence="1 10"/>
<evidence type="ECO:0000313" key="12">
    <source>
        <dbReference type="EMBL" id="CAH0385236.1"/>
    </source>
</evidence>
<dbReference type="Gene3D" id="1.10.240.10">
    <property type="entry name" value="Tyrosyl-Transfer RNA Synthetase"/>
    <property type="match status" value="1"/>
</dbReference>
<dbReference type="EMBL" id="OU963863">
    <property type="protein sequence ID" value="CAH0385236.1"/>
    <property type="molecule type" value="Genomic_DNA"/>
</dbReference>